<organism evidence="2 3">
    <name type="scientific">candidate division WWE3 bacterium</name>
    <dbReference type="NCBI Taxonomy" id="2053526"/>
    <lineage>
        <taxon>Bacteria</taxon>
        <taxon>Katanobacteria</taxon>
    </lineage>
</organism>
<protein>
    <submittedName>
        <fullName evidence="2">Uncharacterized protein</fullName>
    </submittedName>
</protein>
<reference evidence="2" key="1">
    <citation type="submission" date="2020-04" db="EMBL/GenBank/DDBJ databases">
        <authorList>
            <person name="Zhang T."/>
        </authorList>
    </citation>
    <scope>NUCLEOTIDE SEQUENCE</scope>
    <source>
        <strain evidence="2">HKST-UBA03</strain>
    </source>
</reference>
<comment type="caution">
    <text evidence="2">The sequence shown here is derived from an EMBL/GenBank/DDBJ whole genome shotgun (WGS) entry which is preliminary data.</text>
</comment>
<feature type="compositionally biased region" description="Polar residues" evidence="1">
    <location>
        <begin position="13"/>
        <end position="23"/>
    </location>
</feature>
<dbReference type="EMBL" id="JAGQKZ010000014">
    <property type="protein sequence ID" value="MCA9392012.1"/>
    <property type="molecule type" value="Genomic_DNA"/>
</dbReference>
<dbReference type="Proteomes" id="UP000751518">
    <property type="component" value="Unassembled WGS sequence"/>
</dbReference>
<proteinExistence type="predicted"/>
<evidence type="ECO:0000313" key="3">
    <source>
        <dbReference type="Proteomes" id="UP000751518"/>
    </source>
</evidence>
<accession>A0A955LJS0</accession>
<feature type="region of interest" description="Disordered" evidence="1">
    <location>
        <begin position="1"/>
        <end position="23"/>
    </location>
</feature>
<sequence>MYSDQAPMRGVPTETSGASSSSVVERVSYPEGCNDTLGRILYNADAVARHYSDCVNNDSEAAVLYEAYMKTMEDVTWSIQNDSGDKELSAMALWELQLLTEVDRLLAGADFKHLLECRIELDSRGNEIVKATTSNVEVARQLELSGKVAAKARFVVRDVSWAFEEHGIRLMIDYDDETTGTTNQIHAGMDFHFRPRVKGDQGALDLSGAYLTPVIKDTIGDYHQSKYLDGVLNTVLLEEIKDNRLALVKAALEDRDLQN</sequence>
<evidence type="ECO:0000313" key="2">
    <source>
        <dbReference type="EMBL" id="MCA9392012.1"/>
    </source>
</evidence>
<name>A0A955LJS0_UNCKA</name>
<reference evidence="2" key="2">
    <citation type="journal article" date="2021" name="Microbiome">
        <title>Successional dynamics and alternative stable states in a saline activated sludge microbial community over 9 years.</title>
        <authorList>
            <person name="Wang Y."/>
            <person name="Ye J."/>
            <person name="Ju F."/>
            <person name="Liu L."/>
            <person name="Boyd J.A."/>
            <person name="Deng Y."/>
            <person name="Parks D.H."/>
            <person name="Jiang X."/>
            <person name="Yin X."/>
            <person name="Woodcroft B.J."/>
            <person name="Tyson G.W."/>
            <person name="Hugenholtz P."/>
            <person name="Polz M.F."/>
            <person name="Zhang T."/>
        </authorList>
    </citation>
    <scope>NUCLEOTIDE SEQUENCE</scope>
    <source>
        <strain evidence="2">HKST-UBA03</strain>
    </source>
</reference>
<dbReference type="AlphaFoldDB" id="A0A955LJS0"/>
<evidence type="ECO:0000256" key="1">
    <source>
        <dbReference type="SAM" id="MobiDB-lite"/>
    </source>
</evidence>
<gene>
    <name evidence="2" type="ORF">KC614_02295</name>
</gene>